<dbReference type="InterPro" id="IPR036250">
    <property type="entry name" value="AcylCo_DH-like_C"/>
</dbReference>
<dbReference type="Gene3D" id="2.40.110.10">
    <property type="entry name" value="Butyryl-CoA Dehydrogenase, subunit A, domain 2"/>
    <property type="match status" value="1"/>
</dbReference>
<dbReference type="Proteomes" id="UP000552700">
    <property type="component" value="Unassembled WGS sequence"/>
</dbReference>
<dbReference type="Gene3D" id="1.10.540.10">
    <property type="entry name" value="Acyl-CoA dehydrogenase/oxidase, N-terminal domain"/>
    <property type="match status" value="1"/>
</dbReference>
<dbReference type="InterPro" id="IPR009075">
    <property type="entry name" value="AcylCo_DH/oxidase_C"/>
</dbReference>
<keyword evidence="5 6" id="KW-0560">Oxidoreductase</keyword>
<comment type="cofactor">
    <cofactor evidence="1 6">
        <name>FAD</name>
        <dbReference type="ChEBI" id="CHEBI:57692"/>
    </cofactor>
</comment>
<dbReference type="SUPFAM" id="SSF56645">
    <property type="entry name" value="Acyl-CoA dehydrogenase NM domain-like"/>
    <property type="match status" value="1"/>
</dbReference>
<evidence type="ECO:0000256" key="1">
    <source>
        <dbReference type="ARBA" id="ARBA00001974"/>
    </source>
</evidence>
<dbReference type="InterPro" id="IPR009100">
    <property type="entry name" value="AcylCoA_DH/oxidase_NM_dom_sf"/>
</dbReference>
<evidence type="ECO:0000259" key="7">
    <source>
        <dbReference type="Pfam" id="PF00441"/>
    </source>
</evidence>
<dbReference type="FunFam" id="1.20.140.10:FF:000001">
    <property type="entry name" value="Acyl-CoA dehydrogenase"/>
    <property type="match status" value="1"/>
</dbReference>
<dbReference type="Pfam" id="PF00441">
    <property type="entry name" value="Acyl-CoA_dh_1"/>
    <property type="match status" value="1"/>
</dbReference>
<dbReference type="InterPro" id="IPR006089">
    <property type="entry name" value="Acyl-CoA_DH_CS"/>
</dbReference>
<evidence type="ECO:0000256" key="3">
    <source>
        <dbReference type="ARBA" id="ARBA00022630"/>
    </source>
</evidence>
<dbReference type="GO" id="GO:0003995">
    <property type="term" value="F:acyl-CoA dehydrogenase activity"/>
    <property type="evidence" value="ECO:0007669"/>
    <property type="project" value="InterPro"/>
</dbReference>
<evidence type="ECO:0000313" key="10">
    <source>
        <dbReference type="EMBL" id="MBB6125733.1"/>
    </source>
</evidence>
<evidence type="ECO:0000313" key="11">
    <source>
        <dbReference type="Proteomes" id="UP000552700"/>
    </source>
</evidence>
<dbReference type="Pfam" id="PF02770">
    <property type="entry name" value="Acyl-CoA_dh_M"/>
    <property type="match status" value="1"/>
</dbReference>
<evidence type="ECO:0000256" key="5">
    <source>
        <dbReference type="ARBA" id="ARBA00023002"/>
    </source>
</evidence>
<dbReference type="GO" id="GO:0050660">
    <property type="term" value="F:flavin adenine dinucleotide binding"/>
    <property type="evidence" value="ECO:0007669"/>
    <property type="project" value="InterPro"/>
</dbReference>
<keyword evidence="11" id="KW-1185">Reference proteome</keyword>
<dbReference type="Pfam" id="PF02771">
    <property type="entry name" value="Acyl-CoA_dh_N"/>
    <property type="match status" value="1"/>
</dbReference>
<feature type="domain" description="Acyl-CoA oxidase/dehydrogenase middle" evidence="8">
    <location>
        <begin position="127"/>
        <end position="217"/>
    </location>
</feature>
<dbReference type="RefSeq" id="WP_066861845.1">
    <property type="nucleotide sequence ID" value="NZ_JACIJP010000014.1"/>
</dbReference>
<protein>
    <submittedName>
        <fullName evidence="10">Alkylation response protein AidB-like acyl-CoA dehydrogenase</fullName>
    </submittedName>
</protein>
<proteinExistence type="inferred from homology"/>
<dbReference type="PROSITE" id="PS00073">
    <property type="entry name" value="ACYL_COA_DH_2"/>
    <property type="match status" value="1"/>
</dbReference>
<dbReference type="InterPro" id="IPR037069">
    <property type="entry name" value="AcylCoA_DH/ox_N_sf"/>
</dbReference>
<organism evidence="10 11">
    <name type="scientific">Sphingobium subterraneum</name>
    <dbReference type="NCBI Taxonomy" id="627688"/>
    <lineage>
        <taxon>Bacteria</taxon>
        <taxon>Pseudomonadati</taxon>
        <taxon>Pseudomonadota</taxon>
        <taxon>Alphaproteobacteria</taxon>
        <taxon>Sphingomonadales</taxon>
        <taxon>Sphingomonadaceae</taxon>
        <taxon>Sphingobium</taxon>
    </lineage>
</organism>
<dbReference type="InterPro" id="IPR046373">
    <property type="entry name" value="Acyl-CoA_Oxase/DH_mid-dom_sf"/>
</dbReference>
<feature type="domain" description="Acyl-CoA dehydrogenase/oxidase N-terminal" evidence="9">
    <location>
        <begin position="12"/>
        <end position="123"/>
    </location>
</feature>
<feature type="domain" description="Acyl-CoA dehydrogenase/oxidase C-terminal" evidence="7">
    <location>
        <begin position="229"/>
        <end position="377"/>
    </location>
</feature>
<sequence length="384" mass="42210">MTNSLFGYDDDEGLAIDTLRRFLDDKLEPEIRAHGDGHFSKTQLTGWISQLTDFGLINAPLPEEAGGLGQSWRLHLRLFEEVAYSSIDLAIPLLMNVVCASIIHTLAPDHLRERYLAGLLRGKFMASMGISEPNVGSDVSGVRTRAVRDGDHWVISGEKTWISNGAHSDFLICTCSTGDGELTHILLERHEHPYEVRAIEKMALNGQSTAQIFLDDVRVPVANTIGQIGDGLRNTLAVFERARIHVAALGYGLARRARDEAIRYARDRTQHGKPIAAHQLIADKIATMAMQIDAARLLGLRAASMIDEGKRCDAECAMAKWYGTEIAVDATRQAVQIHGGNGVTREFIVERLAREAIVLPIPDGTTEIQKLIVSRSLTGISAFK</sequence>
<evidence type="ECO:0000256" key="4">
    <source>
        <dbReference type="ARBA" id="ARBA00022827"/>
    </source>
</evidence>
<comment type="similarity">
    <text evidence="2 6">Belongs to the acyl-CoA dehydrogenase family.</text>
</comment>
<dbReference type="Gene3D" id="1.20.140.10">
    <property type="entry name" value="Butyryl-CoA Dehydrogenase, subunit A, domain 3"/>
    <property type="match status" value="1"/>
</dbReference>
<keyword evidence="3 6" id="KW-0285">Flavoprotein</keyword>
<evidence type="ECO:0000256" key="6">
    <source>
        <dbReference type="RuleBase" id="RU362125"/>
    </source>
</evidence>
<name>A0A841J428_9SPHN</name>
<dbReference type="AlphaFoldDB" id="A0A841J428"/>
<dbReference type="PANTHER" id="PTHR43884:SF12">
    <property type="entry name" value="ISOVALERYL-COA DEHYDROGENASE, MITOCHONDRIAL-RELATED"/>
    <property type="match status" value="1"/>
</dbReference>
<dbReference type="InterPro" id="IPR006091">
    <property type="entry name" value="Acyl-CoA_Oxase/DH_mid-dom"/>
</dbReference>
<evidence type="ECO:0000259" key="9">
    <source>
        <dbReference type="Pfam" id="PF02771"/>
    </source>
</evidence>
<accession>A0A841J428</accession>
<dbReference type="EMBL" id="JACIJP010000014">
    <property type="protein sequence ID" value="MBB6125733.1"/>
    <property type="molecule type" value="Genomic_DNA"/>
</dbReference>
<evidence type="ECO:0000259" key="8">
    <source>
        <dbReference type="Pfam" id="PF02770"/>
    </source>
</evidence>
<dbReference type="SUPFAM" id="SSF47203">
    <property type="entry name" value="Acyl-CoA dehydrogenase C-terminal domain-like"/>
    <property type="match status" value="1"/>
</dbReference>
<evidence type="ECO:0000256" key="2">
    <source>
        <dbReference type="ARBA" id="ARBA00009347"/>
    </source>
</evidence>
<dbReference type="PANTHER" id="PTHR43884">
    <property type="entry name" value="ACYL-COA DEHYDROGENASE"/>
    <property type="match status" value="1"/>
</dbReference>
<gene>
    <name evidence="10" type="ORF">FHS92_003497</name>
</gene>
<reference evidence="10 11" key="1">
    <citation type="submission" date="2020-08" db="EMBL/GenBank/DDBJ databases">
        <title>Genomic Encyclopedia of Type Strains, Phase IV (KMG-IV): sequencing the most valuable type-strain genomes for metagenomic binning, comparative biology and taxonomic classification.</title>
        <authorList>
            <person name="Goeker M."/>
        </authorList>
    </citation>
    <scope>NUCLEOTIDE SEQUENCE [LARGE SCALE GENOMIC DNA]</scope>
    <source>
        <strain evidence="10 11">DSM 102255</strain>
    </source>
</reference>
<keyword evidence="4 6" id="KW-0274">FAD</keyword>
<dbReference type="InterPro" id="IPR013786">
    <property type="entry name" value="AcylCoA_DH/ox_N"/>
</dbReference>
<comment type="caution">
    <text evidence="10">The sequence shown here is derived from an EMBL/GenBank/DDBJ whole genome shotgun (WGS) entry which is preliminary data.</text>
</comment>